<protein>
    <submittedName>
        <fullName evidence="2">Uncharacterized protein</fullName>
    </submittedName>
</protein>
<dbReference type="EMBL" id="JAAROV010000008">
    <property type="protein sequence ID" value="MBC1318455.1"/>
    <property type="molecule type" value="Genomic_DNA"/>
</dbReference>
<dbReference type="EMBL" id="JAARMV010000007">
    <property type="protein sequence ID" value="MBC2373641.1"/>
    <property type="molecule type" value="Genomic_DNA"/>
</dbReference>
<dbReference type="Proteomes" id="UP000546244">
    <property type="component" value="Unassembled WGS sequence"/>
</dbReference>
<dbReference type="Proteomes" id="UP000544413">
    <property type="component" value="Unassembled WGS sequence"/>
</dbReference>
<dbReference type="Proteomes" id="UP000574104">
    <property type="component" value="Unassembled WGS sequence"/>
</dbReference>
<evidence type="ECO:0000313" key="6">
    <source>
        <dbReference type="Proteomes" id="UP000532866"/>
    </source>
</evidence>
<evidence type="ECO:0000313" key="1">
    <source>
        <dbReference type="EMBL" id="MBC1318455.1"/>
    </source>
</evidence>
<evidence type="ECO:0000313" key="2">
    <source>
        <dbReference type="EMBL" id="MBC1333474.1"/>
    </source>
</evidence>
<organism evidence="2 6">
    <name type="scientific">Listeria booriae</name>
    <dbReference type="NCBI Taxonomy" id="1552123"/>
    <lineage>
        <taxon>Bacteria</taxon>
        <taxon>Bacillati</taxon>
        <taxon>Bacillota</taxon>
        <taxon>Bacilli</taxon>
        <taxon>Bacillales</taxon>
        <taxon>Listeriaceae</taxon>
        <taxon>Listeria</taxon>
    </lineage>
</organism>
<evidence type="ECO:0000313" key="10">
    <source>
        <dbReference type="Proteomes" id="UP000574104"/>
    </source>
</evidence>
<evidence type="ECO:0000313" key="9">
    <source>
        <dbReference type="Proteomes" id="UP000546244"/>
    </source>
</evidence>
<dbReference type="Proteomes" id="UP000532866">
    <property type="component" value="Unassembled WGS sequence"/>
</dbReference>
<evidence type="ECO:0000313" key="5">
    <source>
        <dbReference type="EMBL" id="MBC2373641.1"/>
    </source>
</evidence>
<evidence type="ECO:0000313" key="7">
    <source>
        <dbReference type="Proteomes" id="UP000543379"/>
    </source>
</evidence>
<dbReference type="EMBL" id="JAAROL010000010">
    <property type="protein sequence ID" value="MBC1333474.1"/>
    <property type="molecule type" value="Genomic_DNA"/>
</dbReference>
<reference evidence="6 7" key="1">
    <citation type="submission" date="2020-03" db="EMBL/GenBank/DDBJ databases">
        <title>Soil Listeria distribution.</title>
        <authorList>
            <person name="Liao J."/>
            <person name="Wiedmann M."/>
        </authorList>
    </citation>
    <scope>NUCLEOTIDE SEQUENCE [LARGE SCALE GENOMIC DNA]</scope>
    <source>
        <strain evidence="4 10">FSL L7-1299</strain>
        <strain evidence="3 8">FSL L7-1658</strain>
        <strain evidence="1 7">FSL L7-1816</strain>
        <strain evidence="2 6">FSL L7-1833</strain>
        <strain evidence="5 9">FSL L7-1850</strain>
    </source>
</reference>
<proteinExistence type="predicted"/>
<dbReference type="EMBL" id="JAARPT010000013">
    <property type="protein sequence ID" value="MBC1403096.1"/>
    <property type="molecule type" value="Genomic_DNA"/>
</dbReference>
<evidence type="ECO:0000313" key="3">
    <source>
        <dbReference type="EMBL" id="MBC1403096.1"/>
    </source>
</evidence>
<comment type="caution">
    <text evidence="2">The sequence shown here is derived from an EMBL/GenBank/DDBJ whole genome shotgun (WGS) entry which is preliminary data.</text>
</comment>
<dbReference type="EMBL" id="JAARSH010000016">
    <property type="protein sequence ID" value="MBC1617949.1"/>
    <property type="molecule type" value="Genomic_DNA"/>
</dbReference>
<dbReference type="RefSeq" id="WP_185369238.1">
    <property type="nucleotide sequence ID" value="NZ_JAARMV010000007.1"/>
</dbReference>
<accession>A0A7X1BW62</accession>
<name>A0A7X1BW62_9LIST</name>
<sequence>MSDGDQINDAQTFEYNELPEKSRHAFLGVTEEEAHPTILFDSFFEIK</sequence>
<evidence type="ECO:0000313" key="8">
    <source>
        <dbReference type="Proteomes" id="UP000544413"/>
    </source>
</evidence>
<gene>
    <name evidence="2" type="ORF">HB759_16125</name>
    <name evidence="1" type="ORF">HB811_16880</name>
    <name evidence="3" type="ORF">HB836_16000</name>
    <name evidence="4" type="ORF">HB904_17360</name>
    <name evidence="5" type="ORF">HBP98_16640</name>
</gene>
<dbReference type="AlphaFoldDB" id="A0A7X1BW62"/>
<evidence type="ECO:0000313" key="4">
    <source>
        <dbReference type="EMBL" id="MBC1617949.1"/>
    </source>
</evidence>
<dbReference type="Proteomes" id="UP000543379">
    <property type="component" value="Unassembled WGS sequence"/>
</dbReference>